<reference evidence="2 3" key="1">
    <citation type="submission" date="2016-11" db="EMBL/GenBank/DDBJ databases">
        <authorList>
            <person name="Jaros S."/>
            <person name="Januszkiewicz K."/>
            <person name="Wedrychowicz H."/>
        </authorList>
    </citation>
    <scope>NUCLEOTIDE SEQUENCE [LARGE SCALE GENOMIC DNA]</scope>
    <source>
        <strain evidence="2 3">CGMCC 1.10681</strain>
    </source>
</reference>
<keyword evidence="3" id="KW-1185">Reference proteome</keyword>
<keyword evidence="1" id="KW-0812">Transmembrane</keyword>
<dbReference type="STRING" id="1027249.SAMN05216179_2957"/>
<evidence type="ECO:0000313" key="3">
    <source>
        <dbReference type="Proteomes" id="UP000184184"/>
    </source>
</evidence>
<dbReference type="OrthoDB" id="1956346at2"/>
<dbReference type="EMBL" id="FRCZ01000006">
    <property type="protein sequence ID" value="SHN27359.1"/>
    <property type="molecule type" value="Genomic_DNA"/>
</dbReference>
<proteinExistence type="predicted"/>
<evidence type="ECO:0000256" key="1">
    <source>
        <dbReference type="SAM" id="Phobius"/>
    </source>
</evidence>
<feature type="transmembrane region" description="Helical" evidence="1">
    <location>
        <begin position="155"/>
        <end position="175"/>
    </location>
</feature>
<keyword evidence="1" id="KW-1133">Transmembrane helix</keyword>
<name>A0A1M7QA92_9BACI</name>
<dbReference type="Proteomes" id="UP000184184">
    <property type="component" value="Unassembled WGS sequence"/>
</dbReference>
<feature type="transmembrane region" description="Helical" evidence="1">
    <location>
        <begin position="132"/>
        <end position="149"/>
    </location>
</feature>
<keyword evidence="1" id="KW-0472">Membrane</keyword>
<feature type="transmembrane region" description="Helical" evidence="1">
    <location>
        <begin position="21"/>
        <end position="40"/>
    </location>
</feature>
<organism evidence="2 3">
    <name type="scientific">Gracilibacillus kekensis</name>
    <dbReference type="NCBI Taxonomy" id="1027249"/>
    <lineage>
        <taxon>Bacteria</taxon>
        <taxon>Bacillati</taxon>
        <taxon>Bacillota</taxon>
        <taxon>Bacilli</taxon>
        <taxon>Bacillales</taxon>
        <taxon>Bacillaceae</taxon>
        <taxon>Gracilibacillus</taxon>
    </lineage>
</organism>
<evidence type="ECO:0000313" key="2">
    <source>
        <dbReference type="EMBL" id="SHN27359.1"/>
    </source>
</evidence>
<accession>A0A1M7QA92</accession>
<dbReference type="RefSeq" id="WP_073202618.1">
    <property type="nucleotide sequence ID" value="NZ_FRCZ01000006.1"/>
</dbReference>
<dbReference type="AlphaFoldDB" id="A0A1M7QA92"/>
<sequence>MLKIPKFFHEILGEFQTKSSLVVIVIFVLCSGLLTGILGYDEWKELSLIKQIVTWFLFLDISGGVIANLTKGTDLFYNRSSRNRWIFIAIHIQPIILSWSMEISIHYGIIICLYTIISAAFLNLIREHSIHTLLAGSLTGIGLLIAAYYSQEIPFFASTLFIFYIFKVLFSFSVFHHRGEQSDY</sequence>
<gene>
    <name evidence="2" type="ORF">SAMN05216179_2957</name>
</gene>
<protein>
    <submittedName>
        <fullName evidence="2">Uncharacterized protein</fullName>
    </submittedName>
</protein>
<feature type="transmembrane region" description="Helical" evidence="1">
    <location>
        <begin position="105"/>
        <end position="125"/>
    </location>
</feature>